<dbReference type="RefSeq" id="WP_073281513.1">
    <property type="nucleotide sequence ID" value="NZ_FRCP01000005.1"/>
</dbReference>
<reference evidence="2 3" key="1">
    <citation type="submission" date="2016-11" db="EMBL/GenBank/DDBJ databases">
        <authorList>
            <person name="Jaros S."/>
            <person name="Januszkiewicz K."/>
            <person name="Wedrychowicz H."/>
        </authorList>
    </citation>
    <scope>NUCLEOTIDE SEQUENCE [LARGE SCALE GENOMIC DNA]</scope>
    <source>
        <strain evidence="2 3">DSM 15930</strain>
    </source>
</reference>
<dbReference type="InterPro" id="IPR038682">
    <property type="entry name" value="YrpD-like_sf"/>
</dbReference>
<feature type="chain" id="PRO_5012364678" evidence="1">
    <location>
        <begin position="29"/>
        <end position="244"/>
    </location>
</feature>
<protein>
    <submittedName>
        <fullName evidence="2">Uncharacterized protein</fullName>
    </submittedName>
</protein>
<evidence type="ECO:0000313" key="2">
    <source>
        <dbReference type="EMBL" id="SHL91892.1"/>
    </source>
</evidence>
<keyword evidence="3" id="KW-1185">Reference proteome</keyword>
<evidence type="ECO:0000256" key="1">
    <source>
        <dbReference type="SAM" id="SignalP"/>
    </source>
</evidence>
<evidence type="ECO:0000313" key="3">
    <source>
        <dbReference type="Proteomes" id="UP000184038"/>
    </source>
</evidence>
<gene>
    <name evidence="2" type="ORF">SAMN02746066_00021</name>
</gene>
<dbReference type="Gene3D" id="2.60.120.1270">
    <property type="match status" value="1"/>
</dbReference>
<proteinExistence type="predicted"/>
<organism evidence="2 3">
    <name type="scientific">Anaerosporobacter mobilis DSM 15930</name>
    <dbReference type="NCBI Taxonomy" id="1120996"/>
    <lineage>
        <taxon>Bacteria</taxon>
        <taxon>Bacillati</taxon>
        <taxon>Bacillota</taxon>
        <taxon>Clostridia</taxon>
        <taxon>Lachnospirales</taxon>
        <taxon>Lachnospiraceae</taxon>
        <taxon>Anaerosporobacter</taxon>
    </lineage>
</organism>
<dbReference type="AlphaFoldDB" id="A0A1M7EJE1"/>
<sequence length="244" mass="26290">MKKFSKRIISICSICLFLAVELGATAFAAGGTGPYRRVSSNAGTKSQPYTYMETTVTLPSKSNIKENGKDTAYVYIGGSGNGTEIDAGLQHSPTYDNWAPIINCNSVYSHPSDTDRFKGGQTVKMVFYVSADNKVVLQVSGTTDKGQYKTITTYCNTATGWKANGIGNTMKRVTSIGQSPENLSSGSYILGVKWASSYIGTTSSKHQWLANDTLSSGSICYPNKTKVQVNYVNAGEETVSIDLR</sequence>
<accession>A0A1M7EJE1</accession>
<keyword evidence="1" id="KW-0732">Signal</keyword>
<dbReference type="Proteomes" id="UP000184038">
    <property type="component" value="Unassembled WGS sequence"/>
</dbReference>
<dbReference type="EMBL" id="FRCP01000005">
    <property type="protein sequence ID" value="SHL91892.1"/>
    <property type="molecule type" value="Genomic_DNA"/>
</dbReference>
<feature type="signal peptide" evidence="1">
    <location>
        <begin position="1"/>
        <end position="28"/>
    </location>
</feature>
<dbReference type="OrthoDB" id="2907729at2"/>
<name>A0A1M7EJE1_9FIRM</name>